<evidence type="ECO:0000313" key="3">
    <source>
        <dbReference type="EMBL" id="CUH76289.1"/>
    </source>
</evidence>
<feature type="domain" description="Plasmid replication protein C N-terminal" evidence="2">
    <location>
        <begin position="57"/>
        <end position="177"/>
    </location>
</feature>
<feature type="region of interest" description="Disordered" evidence="1">
    <location>
        <begin position="1"/>
        <end position="31"/>
    </location>
</feature>
<reference evidence="3 4" key="1">
    <citation type="submission" date="2015-09" db="EMBL/GenBank/DDBJ databases">
        <authorList>
            <consortium name="Swine Surveillance"/>
        </authorList>
    </citation>
    <scope>NUCLEOTIDE SEQUENCE [LARGE SCALE GENOMIC DNA]</scope>
    <source>
        <strain evidence="3 4">CECT 7648</strain>
    </source>
</reference>
<feature type="compositionally biased region" description="Basic and acidic residues" evidence="1">
    <location>
        <begin position="185"/>
        <end position="198"/>
    </location>
</feature>
<evidence type="ECO:0000259" key="2">
    <source>
        <dbReference type="Pfam" id="PF03428"/>
    </source>
</evidence>
<accession>A0A0N7LZ01</accession>
<dbReference type="Pfam" id="PF03428">
    <property type="entry name" value="RP-C"/>
    <property type="match status" value="1"/>
</dbReference>
<sequence>MNSSAHSIPNTQLPQPIDHVPKSVRDTPRFSGKPAWIPTVMRAETLIDRSVKRLGRNSKGRAAILSTIATMELMADLKGHTKTFISAKALSKKTSFSEKHVQTLLKDLRDEGLVIKNDDGKGGRVKKPGTSGTVGKAAARSLNWEKLISYLQDVAAQAPSNGAATKDLNELRRLLVDLQIRIEKTRKPASPKDTENAEKNAPATTGNQVVATTRNRTIPTTGNQAPPVGCNPEDPGNPKDLGTSLGGLPTQEQKTHVATREKRVGSIQLSTNLDDEASHTPASANQPSKPPIQSAQAQSRLGRQTDAAKPYGALEKSVLDDDSKLTFPEYYAKYAPTGQTPHTIRAKAKRLGILPATQSGAADLTALPTNAPGCPTLGERCTT</sequence>
<feature type="compositionally biased region" description="Polar residues" evidence="1">
    <location>
        <begin position="280"/>
        <end position="302"/>
    </location>
</feature>
<dbReference type="Gene3D" id="1.10.10.10">
    <property type="entry name" value="Winged helix-like DNA-binding domain superfamily/Winged helix DNA-binding domain"/>
    <property type="match status" value="1"/>
</dbReference>
<dbReference type="InterPro" id="IPR005090">
    <property type="entry name" value="RepC_N"/>
</dbReference>
<dbReference type="EMBL" id="CYSE01000001">
    <property type="protein sequence ID" value="CUH76289.1"/>
    <property type="molecule type" value="Genomic_DNA"/>
</dbReference>
<keyword evidence="4" id="KW-1185">Reference proteome</keyword>
<evidence type="ECO:0000256" key="1">
    <source>
        <dbReference type="SAM" id="MobiDB-lite"/>
    </source>
</evidence>
<name>A0A0N7LZ01_9RHOB</name>
<feature type="compositionally biased region" description="Polar residues" evidence="1">
    <location>
        <begin position="1"/>
        <end position="14"/>
    </location>
</feature>
<feature type="compositionally biased region" description="Basic and acidic residues" evidence="1">
    <location>
        <begin position="19"/>
        <end position="28"/>
    </location>
</feature>
<feature type="region of interest" description="Disordered" evidence="1">
    <location>
        <begin position="185"/>
        <end position="306"/>
    </location>
</feature>
<dbReference type="STRING" id="441103.TRN7648_00877"/>
<proteinExistence type="predicted"/>
<feature type="compositionally biased region" description="Basic and acidic residues" evidence="1">
    <location>
        <begin position="253"/>
        <end position="264"/>
    </location>
</feature>
<protein>
    <recommendedName>
        <fullName evidence="2">Plasmid replication protein C N-terminal domain-containing protein</fullName>
    </recommendedName>
</protein>
<dbReference type="InterPro" id="IPR036388">
    <property type="entry name" value="WH-like_DNA-bd_sf"/>
</dbReference>
<dbReference type="AlphaFoldDB" id="A0A0N7LZ01"/>
<evidence type="ECO:0000313" key="4">
    <source>
        <dbReference type="Proteomes" id="UP000054935"/>
    </source>
</evidence>
<dbReference type="Proteomes" id="UP000054935">
    <property type="component" value="Unassembled WGS sequence"/>
</dbReference>
<organism evidence="3 4">
    <name type="scientific">Tropicibacter naphthalenivorans</name>
    <dbReference type="NCBI Taxonomy" id="441103"/>
    <lineage>
        <taxon>Bacteria</taxon>
        <taxon>Pseudomonadati</taxon>
        <taxon>Pseudomonadota</taxon>
        <taxon>Alphaproteobacteria</taxon>
        <taxon>Rhodobacterales</taxon>
        <taxon>Roseobacteraceae</taxon>
        <taxon>Tropicibacter</taxon>
    </lineage>
</organism>
<feature type="compositionally biased region" description="Polar residues" evidence="1">
    <location>
        <begin position="202"/>
        <end position="224"/>
    </location>
</feature>
<gene>
    <name evidence="3" type="ORF">TRN7648_00877</name>
</gene>